<evidence type="ECO:0000313" key="1">
    <source>
        <dbReference type="EMBL" id="KAL3395827.1"/>
    </source>
</evidence>
<dbReference type="EMBL" id="JBJJXI010000077">
    <property type="protein sequence ID" value="KAL3395827.1"/>
    <property type="molecule type" value="Genomic_DNA"/>
</dbReference>
<accession>A0ABD2WS45</accession>
<proteinExistence type="predicted"/>
<evidence type="ECO:0000313" key="2">
    <source>
        <dbReference type="Proteomes" id="UP001627154"/>
    </source>
</evidence>
<keyword evidence="2" id="KW-1185">Reference proteome</keyword>
<name>A0ABD2WS45_9HYME</name>
<comment type="caution">
    <text evidence="1">The sequence shown here is derived from an EMBL/GenBank/DDBJ whole genome shotgun (WGS) entry which is preliminary data.</text>
</comment>
<sequence length="151" mass="17426">MDSITVQRNIIYVLESWISSLKSLACAYLNFARRQKSSCLCYVDVDSADGCASGSQAKKMCMSKGIPALRINMHCPEKEEYEQILKMTEMMTRSIDKFEGFLQKTKREMNSTIDPHAEFLIRLYHKVPAQNKLDCFLLCMNVMTKFQRSTE</sequence>
<organism evidence="1 2">
    <name type="scientific">Trichogramma kaykai</name>
    <dbReference type="NCBI Taxonomy" id="54128"/>
    <lineage>
        <taxon>Eukaryota</taxon>
        <taxon>Metazoa</taxon>
        <taxon>Ecdysozoa</taxon>
        <taxon>Arthropoda</taxon>
        <taxon>Hexapoda</taxon>
        <taxon>Insecta</taxon>
        <taxon>Pterygota</taxon>
        <taxon>Neoptera</taxon>
        <taxon>Endopterygota</taxon>
        <taxon>Hymenoptera</taxon>
        <taxon>Apocrita</taxon>
        <taxon>Proctotrupomorpha</taxon>
        <taxon>Chalcidoidea</taxon>
        <taxon>Trichogrammatidae</taxon>
        <taxon>Trichogramma</taxon>
    </lineage>
</organism>
<protein>
    <submittedName>
        <fullName evidence="1">Uncharacterized protein</fullName>
    </submittedName>
</protein>
<dbReference type="Proteomes" id="UP001627154">
    <property type="component" value="Unassembled WGS sequence"/>
</dbReference>
<dbReference type="AlphaFoldDB" id="A0ABD2WS45"/>
<reference evidence="1 2" key="1">
    <citation type="journal article" date="2024" name="bioRxiv">
        <title>A reference genome for Trichogramma kaykai: A tiny desert-dwelling parasitoid wasp with competing sex-ratio distorters.</title>
        <authorList>
            <person name="Culotta J."/>
            <person name="Lindsey A.R."/>
        </authorList>
    </citation>
    <scope>NUCLEOTIDE SEQUENCE [LARGE SCALE GENOMIC DNA]</scope>
    <source>
        <strain evidence="1 2">KSX58</strain>
    </source>
</reference>
<gene>
    <name evidence="1" type="ORF">TKK_010143</name>
</gene>